<dbReference type="EMBL" id="BX284605">
    <property type="protein sequence ID" value="CCD72489.2"/>
    <property type="molecule type" value="Genomic_DNA"/>
</dbReference>
<feature type="compositionally biased region" description="Basic residues" evidence="1">
    <location>
        <begin position="15"/>
        <end position="26"/>
    </location>
</feature>
<name>Q23291_CAEEL</name>
<dbReference type="UCSC" id="ZC404.1">
    <property type="organism name" value="c. elegans"/>
</dbReference>
<feature type="compositionally biased region" description="Basic and acidic residues" evidence="1">
    <location>
        <begin position="51"/>
        <end position="72"/>
    </location>
</feature>
<evidence type="ECO:0000313" key="4">
    <source>
        <dbReference type="WormBase" id="ZC404.1"/>
    </source>
</evidence>
<dbReference type="AGR" id="WB:WBGene00022601"/>
<dbReference type="Proteomes" id="UP000001940">
    <property type="component" value="Chromosome V"/>
</dbReference>
<feature type="region of interest" description="Disordered" evidence="1">
    <location>
        <begin position="51"/>
        <end position="78"/>
    </location>
</feature>
<dbReference type="OrthoDB" id="5901187at2759"/>
<dbReference type="FunCoup" id="Q23291">
    <property type="interactions" value="836"/>
</dbReference>
<dbReference type="HOGENOM" id="CLU_1512014_0_0_1"/>
<dbReference type="InParanoid" id="Q23291"/>
<dbReference type="PIR" id="T29373">
    <property type="entry name" value="T29373"/>
</dbReference>
<organism evidence="2 3">
    <name type="scientific">Caenorhabditis elegans</name>
    <dbReference type="NCBI Taxonomy" id="6239"/>
    <lineage>
        <taxon>Eukaryota</taxon>
        <taxon>Metazoa</taxon>
        <taxon>Ecdysozoa</taxon>
        <taxon>Nematoda</taxon>
        <taxon>Chromadorea</taxon>
        <taxon>Rhabditida</taxon>
        <taxon>Rhabditina</taxon>
        <taxon>Rhabditomorpha</taxon>
        <taxon>Rhabditoidea</taxon>
        <taxon>Rhabditidae</taxon>
        <taxon>Peloderinae</taxon>
        <taxon>Caenorhabditis</taxon>
    </lineage>
</organism>
<evidence type="ECO:0000313" key="3">
    <source>
        <dbReference type="Proteomes" id="UP000001940"/>
    </source>
</evidence>
<dbReference type="PaxDb" id="6239-ZC404.1"/>
<dbReference type="eggNOG" id="ENOG502TIW7">
    <property type="taxonomic scope" value="Eukaryota"/>
</dbReference>
<sequence>MDIKVPRNTAEKRVASRRPYRPRKPYLPRPPSQLEIIQQHVMRLIKQQVEQRKREAKRLEEAAKEPPKIPEKKSRRKYRMTFVPPAETEEQELQGGQVERREVVTARDLARLMPPEQGVIVVCNPERSVCRIKIRTEDVRKEVETVAKPRYSNPSNMLIMTTKYDQPSDLDRILDSIGE</sequence>
<evidence type="ECO:0000256" key="1">
    <source>
        <dbReference type="SAM" id="MobiDB-lite"/>
    </source>
</evidence>
<reference evidence="2 3" key="1">
    <citation type="journal article" date="1998" name="Science">
        <title>Genome sequence of the nematode C. elegans: a platform for investigating biology.</title>
        <authorList>
            <consortium name="The C. elegans sequencing consortium"/>
            <person name="Sulson J.E."/>
            <person name="Waterston R."/>
        </authorList>
    </citation>
    <scope>NUCLEOTIDE SEQUENCE [LARGE SCALE GENOMIC DNA]</scope>
    <source>
        <strain evidence="2 3">Bristol N2</strain>
    </source>
</reference>
<gene>
    <name evidence="2" type="ORF">CELE_ZC404.1</name>
    <name evidence="2 4" type="ORF">ZC404.1</name>
</gene>
<feature type="compositionally biased region" description="Basic and acidic residues" evidence="1">
    <location>
        <begin position="1"/>
        <end position="14"/>
    </location>
</feature>
<dbReference type="AlphaFoldDB" id="Q23291"/>
<keyword evidence="3" id="KW-1185">Reference proteome</keyword>
<protein>
    <submittedName>
        <fullName evidence="2">Polyprotein</fullName>
    </submittedName>
</protein>
<dbReference type="WormBase" id="ZC404.1">
    <property type="protein sequence ID" value="CE52418"/>
    <property type="gene ID" value="WBGene00022601"/>
</dbReference>
<proteinExistence type="predicted"/>
<dbReference type="Bgee" id="WBGene00022601">
    <property type="expression patterns" value="Expressed in larva and 1 other cell type or tissue"/>
</dbReference>
<accession>Q23291</accession>
<feature type="region of interest" description="Disordered" evidence="1">
    <location>
        <begin position="1"/>
        <end position="31"/>
    </location>
</feature>
<evidence type="ECO:0000313" key="2">
    <source>
        <dbReference type="EMBL" id="CCD72489.2"/>
    </source>
</evidence>